<accession>A0A401XMW8</accession>
<proteinExistence type="predicted"/>
<dbReference type="SUPFAM" id="SSF52402">
    <property type="entry name" value="Adenine nucleotide alpha hydrolases-like"/>
    <property type="match status" value="1"/>
</dbReference>
<gene>
    <name evidence="2" type="ORF">JCM31826_18200</name>
</gene>
<dbReference type="Pfam" id="PF01902">
    <property type="entry name" value="Diphthami_syn_2"/>
    <property type="match status" value="1"/>
</dbReference>
<feature type="domain" description="Diphthamide synthase" evidence="1">
    <location>
        <begin position="5"/>
        <end position="200"/>
    </location>
</feature>
<dbReference type="Gene3D" id="3.40.50.620">
    <property type="entry name" value="HUPs"/>
    <property type="match status" value="1"/>
</dbReference>
<dbReference type="Gene3D" id="3.90.1490.10">
    <property type="entry name" value="putative n-type atp pyrophosphatase, domain 2"/>
    <property type="match status" value="1"/>
</dbReference>
<dbReference type="OrthoDB" id="3572539at2"/>
<name>A0A401XMW8_9FLAO</name>
<dbReference type="RefSeq" id="WP_124398400.1">
    <property type="nucleotide sequence ID" value="NZ_BHZE01000021.1"/>
</dbReference>
<protein>
    <submittedName>
        <fullName evidence="2">ATPase</fullName>
    </submittedName>
</protein>
<dbReference type="EMBL" id="BHZE01000021">
    <property type="protein sequence ID" value="GCD78338.1"/>
    <property type="molecule type" value="Genomic_DNA"/>
</dbReference>
<reference evidence="2 3" key="1">
    <citation type="submission" date="2018-11" db="EMBL/GenBank/DDBJ databases">
        <title>Schleiferia aggregans sp. nov., a moderately thermophilic heterotrophic bacterium isolated from microbial mats at a terrestrial hot spring.</title>
        <authorList>
            <person name="Iino T."/>
            <person name="Ohkuma M."/>
            <person name="Haruta S."/>
        </authorList>
    </citation>
    <scope>NUCLEOTIDE SEQUENCE [LARGE SCALE GENOMIC DNA]</scope>
    <source>
        <strain evidence="2 3">LA</strain>
    </source>
</reference>
<dbReference type="AlphaFoldDB" id="A0A401XMW8"/>
<dbReference type="Proteomes" id="UP000286715">
    <property type="component" value="Unassembled WGS sequence"/>
</dbReference>
<dbReference type="InterPro" id="IPR002761">
    <property type="entry name" value="Diphthami_syn_dom"/>
</dbReference>
<comment type="caution">
    <text evidence="2">The sequence shown here is derived from an EMBL/GenBank/DDBJ whole genome shotgun (WGS) entry which is preliminary data.</text>
</comment>
<organism evidence="2 3">
    <name type="scientific">Thermaurantimonas aggregans</name>
    <dbReference type="NCBI Taxonomy" id="2173829"/>
    <lineage>
        <taxon>Bacteria</taxon>
        <taxon>Pseudomonadati</taxon>
        <taxon>Bacteroidota</taxon>
        <taxon>Flavobacteriia</taxon>
        <taxon>Flavobacteriales</taxon>
        <taxon>Schleiferiaceae</taxon>
        <taxon>Thermaurantimonas</taxon>
    </lineage>
</organism>
<evidence type="ECO:0000259" key="1">
    <source>
        <dbReference type="Pfam" id="PF01902"/>
    </source>
</evidence>
<evidence type="ECO:0000313" key="2">
    <source>
        <dbReference type="EMBL" id="GCD78338.1"/>
    </source>
</evidence>
<keyword evidence="3" id="KW-1185">Reference proteome</keyword>
<evidence type="ECO:0000313" key="3">
    <source>
        <dbReference type="Proteomes" id="UP000286715"/>
    </source>
</evidence>
<dbReference type="InterPro" id="IPR014729">
    <property type="entry name" value="Rossmann-like_a/b/a_fold"/>
</dbReference>
<sequence length="204" mass="23100">MKNAFVSWSGGKDSMLVLHYALTAQWYDVKFLFVTIDRATQAVPIHQVPKALITRQGLSLGIHTRKLYLNWPVSNELYEQLVLAEYKLMKTRGIDVCVFGDIHLKDVREYKEMLCRKAGIEAVFPLWGRNSNDLVNEFLSLGYQAQICAVGHPDLPTSLVGSELSKELIASLPAHIDPAGENGEYHTFVWNGPLFKRPVEWLTI</sequence>